<evidence type="ECO:0000313" key="6">
    <source>
        <dbReference type="EMBL" id="KAK4643852.1"/>
    </source>
</evidence>
<dbReference type="Proteomes" id="UP001322138">
    <property type="component" value="Unassembled WGS sequence"/>
</dbReference>
<dbReference type="InterPro" id="IPR036188">
    <property type="entry name" value="FAD/NAD-bd_sf"/>
</dbReference>
<evidence type="ECO:0000256" key="2">
    <source>
        <dbReference type="ARBA" id="ARBA00022630"/>
    </source>
</evidence>
<protein>
    <recommendedName>
        <fullName evidence="5">FAD-binding domain-containing protein</fullName>
    </recommendedName>
</protein>
<dbReference type="GeneID" id="87898218"/>
<evidence type="ECO:0000256" key="4">
    <source>
        <dbReference type="ARBA" id="ARBA00023002"/>
    </source>
</evidence>
<dbReference type="PANTHER" id="PTHR46720:SF3">
    <property type="entry name" value="FAD-BINDING DOMAIN-CONTAINING PROTEIN-RELATED"/>
    <property type="match status" value="1"/>
</dbReference>
<gene>
    <name evidence="6" type="ORF">QC761_404510</name>
</gene>
<comment type="caution">
    <text evidence="6">The sequence shown here is derived from an EMBL/GenBank/DDBJ whole genome shotgun (WGS) entry which is preliminary data.</text>
</comment>
<comment type="similarity">
    <text evidence="1">Belongs to the paxM FAD-dependent monooxygenase family.</text>
</comment>
<dbReference type="Pfam" id="PF01494">
    <property type="entry name" value="FAD_binding_3"/>
    <property type="match status" value="1"/>
</dbReference>
<evidence type="ECO:0000256" key="1">
    <source>
        <dbReference type="ARBA" id="ARBA00007992"/>
    </source>
</evidence>
<dbReference type="PRINTS" id="PR00420">
    <property type="entry name" value="RNGMNOXGNASE"/>
</dbReference>
<dbReference type="InterPro" id="IPR002938">
    <property type="entry name" value="FAD-bd"/>
</dbReference>
<dbReference type="EMBL" id="JAFFGZ010000006">
    <property type="protein sequence ID" value="KAK4643852.1"/>
    <property type="molecule type" value="Genomic_DNA"/>
</dbReference>
<evidence type="ECO:0000259" key="5">
    <source>
        <dbReference type="Pfam" id="PF01494"/>
    </source>
</evidence>
<keyword evidence="2" id="KW-0285">Flavoprotein</keyword>
<reference evidence="6 7" key="1">
    <citation type="journal article" date="2023" name="bioRxiv">
        <title>High-quality genome assemblies of four members of thePodospora anserinaspecies complex.</title>
        <authorList>
            <person name="Ament-Velasquez S.L."/>
            <person name="Vogan A.A."/>
            <person name="Wallerman O."/>
            <person name="Hartmann F."/>
            <person name="Gautier V."/>
            <person name="Silar P."/>
            <person name="Giraud T."/>
            <person name="Johannesson H."/>
        </authorList>
    </citation>
    <scope>NUCLEOTIDE SEQUENCE [LARGE SCALE GENOMIC DNA]</scope>
    <source>
        <strain evidence="6 7">CBS 112042</strain>
    </source>
</reference>
<dbReference type="SUPFAM" id="SSF51905">
    <property type="entry name" value="FAD/NAD(P)-binding domain"/>
    <property type="match status" value="1"/>
</dbReference>
<dbReference type="Gene3D" id="3.50.50.60">
    <property type="entry name" value="FAD/NAD(P)-binding domain"/>
    <property type="match status" value="1"/>
</dbReference>
<dbReference type="PANTHER" id="PTHR46720">
    <property type="entry name" value="HYDROXYLASE, PUTATIVE (AFU_ORTHOLOGUE AFUA_3G01460)-RELATED"/>
    <property type="match status" value="1"/>
</dbReference>
<dbReference type="RefSeq" id="XP_062732828.1">
    <property type="nucleotide sequence ID" value="XM_062878736.1"/>
</dbReference>
<organism evidence="6 7">
    <name type="scientific">Podospora bellae-mahoneyi</name>
    <dbReference type="NCBI Taxonomy" id="2093777"/>
    <lineage>
        <taxon>Eukaryota</taxon>
        <taxon>Fungi</taxon>
        <taxon>Dikarya</taxon>
        <taxon>Ascomycota</taxon>
        <taxon>Pezizomycotina</taxon>
        <taxon>Sordariomycetes</taxon>
        <taxon>Sordariomycetidae</taxon>
        <taxon>Sordariales</taxon>
        <taxon>Podosporaceae</taxon>
        <taxon>Podospora</taxon>
    </lineage>
</organism>
<name>A0ABR0FM54_9PEZI</name>
<keyword evidence="7" id="KW-1185">Reference proteome</keyword>
<evidence type="ECO:0000256" key="3">
    <source>
        <dbReference type="ARBA" id="ARBA00022827"/>
    </source>
</evidence>
<proteinExistence type="inferred from homology"/>
<sequence>MESQPPRIRVAISGGGLAGASLIQALLKHPQLDAHIFESAPMFKEAGMAIGVTRNALTALDLLGSAAVKALENAGAVPMRGVRFLLAQGDKPGTVLDEVDYDSSGNKRLTSIVHRADFLRELLSSVPQDRMHPSKKLSNITTDADSDEVTMHFTDGTVHKTDILIGADGIHSTVRKFILGEDDPASAPRNTGVWTAMTLQPYAQARANIGTEAVDLDSPFEHSWIGKGSFVMHNLLSKGQLVQFVIAARDRTEGNADEWHRLVSSEEIKSAVQGWPDHLVKAIDALLCAQPTQPAMYLWDHAPARRYVSGPVCIMGDAAHATTPWQGSGGGMSLEDSMILSSLLGEVKTAVEAKVALGVYDHVRRARTQRIVQSSRETGEILLGGDAVDAYLREPGSFLHRWDFILDLDVARHRDDALRELHAALNEAHQTS</sequence>
<keyword evidence="4" id="KW-0560">Oxidoreductase</keyword>
<dbReference type="InterPro" id="IPR051104">
    <property type="entry name" value="FAD_monoxygenase"/>
</dbReference>
<accession>A0ABR0FM54</accession>
<evidence type="ECO:0000313" key="7">
    <source>
        <dbReference type="Proteomes" id="UP001322138"/>
    </source>
</evidence>
<feature type="domain" description="FAD-binding" evidence="5">
    <location>
        <begin position="8"/>
        <end position="374"/>
    </location>
</feature>
<keyword evidence="3" id="KW-0274">FAD</keyword>